<evidence type="ECO:0000256" key="7">
    <source>
        <dbReference type="ARBA" id="ARBA00023014"/>
    </source>
</evidence>
<sequence>MNGHTVIVSAIRDVGAGVREVTLSAKNGLELPHWSPGAHVDLHLSPGMTRQYSLTGEADARDWRIAVLREPASRGGSAYVHEQLQVGHVLETSEPRNHFEFDAEPDVILIAGGIGITPMVPMLRDADRLGLNWRLLYGGRSASSMAYSQELLARFGDRVILWPQDSHGLLPLEKLLDGIDARAGVYVCGPPPLIDAVYAACERGGSGATIHSERFTPVEVDADGDTAFDVELARSGLMLSIEPGESVLERVNAAGVFAASSCGEGTCGACETAVIDGDVDHRDSVLSAPERAANDCMMICVSRSQGSRLVLDL</sequence>
<dbReference type="PROSITE" id="PS51085">
    <property type="entry name" value="2FE2S_FER_2"/>
    <property type="match status" value="1"/>
</dbReference>
<dbReference type="SUPFAM" id="SSF54292">
    <property type="entry name" value="2Fe-2S ferredoxin-like"/>
    <property type="match status" value="1"/>
</dbReference>
<dbReference type="InterPro" id="IPR001433">
    <property type="entry name" value="OxRdtase_FAD/NAD-bd"/>
</dbReference>
<reference evidence="10" key="1">
    <citation type="submission" date="2022-10" db="EMBL/GenBank/DDBJ databases">
        <title>The complete genomes of actinobacterial strains from the NBC collection.</title>
        <authorList>
            <person name="Joergensen T.S."/>
            <person name="Alvarez Arevalo M."/>
            <person name="Sterndorff E.B."/>
            <person name="Faurdal D."/>
            <person name="Vuksanovic O."/>
            <person name="Mourched A.-S."/>
            <person name="Charusanti P."/>
            <person name="Shaw S."/>
            <person name="Blin K."/>
            <person name="Weber T."/>
        </authorList>
    </citation>
    <scope>NUCLEOTIDE SEQUENCE</scope>
    <source>
        <strain evidence="10">NBC_01482</strain>
    </source>
</reference>
<feature type="domain" description="FAD-binding FR-type" evidence="9">
    <location>
        <begin position="1"/>
        <end position="102"/>
    </location>
</feature>
<dbReference type="InterPro" id="IPR001041">
    <property type="entry name" value="2Fe-2S_ferredoxin-type"/>
</dbReference>
<comment type="cofactor">
    <cofactor evidence="1">
        <name>FAD</name>
        <dbReference type="ChEBI" id="CHEBI:57692"/>
    </cofactor>
</comment>
<keyword evidence="7" id="KW-0411">Iron-sulfur</keyword>
<dbReference type="RefSeq" id="WP_329407940.1">
    <property type="nucleotide sequence ID" value="NZ_CP109441.1"/>
</dbReference>
<dbReference type="PRINTS" id="PR00409">
    <property type="entry name" value="PHDIOXRDTASE"/>
</dbReference>
<protein>
    <submittedName>
        <fullName evidence="10">PDR/VanB family oxidoreductase</fullName>
    </submittedName>
</protein>
<dbReference type="InterPro" id="IPR017927">
    <property type="entry name" value="FAD-bd_FR_type"/>
</dbReference>
<dbReference type="Gene3D" id="3.10.20.30">
    <property type="match status" value="1"/>
</dbReference>
<organism evidence="10 11">
    <name type="scientific">Nocardia vinacea</name>
    <dbReference type="NCBI Taxonomy" id="96468"/>
    <lineage>
        <taxon>Bacteria</taxon>
        <taxon>Bacillati</taxon>
        <taxon>Actinomycetota</taxon>
        <taxon>Actinomycetes</taxon>
        <taxon>Mycobacteriales</taxon>
        <taxon>Nocardiaceae</taxon>
        <taxon>Nocardia</taxon>
    </lineage>
</organism>
<keyword evidence="6" id="KW-0408">Iron</keyword>
<dbReference type="InterPro" id="IPR017938">
    <property type="entry name" value="Riboflavin_synthase-like_b-brl"/>
</dbReference>
<evidence type="ECO:0000256" key="2">
    <source>
        <dbReference type="ARBA" id="ARBA00022630"/>
    </source>
</evidence>
<evidence type="ECO:0000256" key="1">
    <source>
        <dbReference type="ARBA" id="ARBA00001974"/>
    </source>
</evidence>
<dbReference type="Gene3D" id="3.40.50.80">
    <property type="entry name" value="Nucleotide-binding domain of ferredoxin-NADP reductase (FNR) module"/>
    <property type="match status" value="1"/>
</dbReference>
<dbReference type="Proteomes" id="UP001432062">
    <property type="component" value="Chromosome"/>
</dbReference>
<proteinExistence type="predicted"/>
<name>A0ABZ1YNS2_9NOCA</name>
<dbReference type="EMBL" id="CP109441">
    <property type="protein sequence ID" value="WUV44813.1"/>
    <property type="molecule type" value="Genomic_DNA"/>
</dbReference>
<evidence type="ECO:0000313" key="11">
    <source>
        <dbReference type="Proteomes" id="UP001432062"/>
    </source>
</evidence>
<keyword evidence="3" id="KW-0001">2Fe-2S</keyword>
<dbReference type="InterPro" id="IPR036010">
    <property type="entry name" value="2Fe-2S_ferredoxin-like_sf"/>
</dbReference>
<dbReference type="InterPro" id="IPR050415">
    <property type="entry name" value="MRET"/>
</dbReference>
<keyword evidence="5" id="KW-0560">Oxidoreductase</keyword>
<evidence type="ECO:0000256" key="5">
    <source>
        <dbReference type="ARBA" id="ARBA00023002"/>
    </source>
</evidence>
<keyword evidence="4" id="KW-0479">Metal-binding</keyword>
<evidence type="ECO:0000259" key="8">
    <source>
        <dbReference type="PROSITE" id="PS51085"/>
    </source>
</evidence>
<dbReference type="PANTHER" id="PTHR47354">
    <property type="entry name" value="NADH OXIDOREDUCTASE HCR"/>
    <property type="match status" value="1"/>
</dbReference>
<dbReference type="PROSITE" id="PS51384">
    <property type="entry name" value="FAD_FR"/>
    <property type="match status" value="1"/>
</dbReference>
<evidence type="ECO:0000256" key="3">
    <source>
        <dbReference type="ARBA" id="ARBA00022714"/>
    </source>
</evidence>
<dbReference type="Pfam" id="PF00111">
    <property type="entry name" value="Fer2"/>
    <property type="match status" value="1"/>
</dbReference>
<dbReference type="SUPFAM" id="SSF52343">
    <property type="entry name" value="Ferredoxin reductase-like, C-terminal NADP-linked domain"/>
    <property type="match status" value="1"/>
</dbReference>
<keyword evidence="11" id="KW-1185">Reference proteome</keyword>
<dbReference type="PANTHER" id="PTHR47354:SF1">
    <property type="entry name" value="CARNITINE MONOOXYGENASE REDUCTASE SUBUNIT"/>
    <property type="match status" value="1"/>
</dbReference>
<keyword evidence="2" id="KW-0285">Flavoprotein</keyword>
<dbReference type="InterPro" id="IPR006058">
    <property type="entry name" value="2Fe2S_fd_BS"/>
</dbReference>
<evidence type="ECO:0000256" key="6">
    <source>
        <dbReference type="ARBA" id="ARBA00023004"/>
    </source>
</evidence>
<dbReference type="SUPFAM" id="SSF63380">
    <property type="entry name" value="Riboflavin synthase domain-like"/>
    <property type="match status" value="1"/>
</dbReference>
<evidence type="ECO:0000256" key="4">
    <source>
        <dbReference type="ARBA" id="ARBA00022723"/>
    </source>
</evidence>
<gene>
    <name evidence="10" type="ORF">OG563_37635</name>
</gene>
<dbReference type="PROSITE" id="PS00197">
    <property type="entry name" value="2FE2S_FER_1"/>
    <property type="match status" value="1"/>
</dbReference>
<feature type="domain" description="2Fe-2S ferredoxin-type" evidence="8">
    <location>
        <begin position="228"/>
        <end position="313"/>
    </location>
</feature>
<dbReference type="CDD" id="cd06185">
    <property type="entry name" value="PDR_like"/>
    <property type="match status" value="1"/>
</dbReference>
<evidence type="ECO:0000313" key="10">
    <source>
        <dbReference type="EMBL" id="WUV44813.1"/>
    </source>
</evidence>
<dbReference type="InterPro" id="IPR039261">
    <property type="entry name" value="FNR_nucleotide-bd"/>
</dbReference>
<dbReference type="InterPro" id="IPR012675">
    <property type="entry name" value="Beta-grasp_dom_sf"/>
</dbReference>
<dbReference type="CDD" id="cd00207">
    <property type="entry name" value="fer2"/>
    <property type="match status" value="1"/>
</dbReference>
<dbReference type="Pfam" id="PF00175">
    <property type="entry name" value="NAD_binding_1"/>
    <property type="match status" value="1"/>
</dbReference>
<evidence type="ECO:0000259" key="9">
    <source>
        <dbReference type="PROSITE" id="PS51384"/>
    </source>
</evidence>
<dbReference type="Gene3D" id="2.40.30.10">
    <property type="entry name" value="Translation factors"/>
    <property type="match status" value="1"/>
</dbReference>
<accession>A0ABZ1YNS2</accession>